<dbReference type="Pfam" id="PF01040">
    <property type="entry name" value="UbiA"/>
    <property type="match status" value="1"/>
</dbReference>
<dbReference type="CDD" id="cd13944">
    <property type="entry name" value="lytB_ispH"/>
    <property type="match status" value="1"/>
</dbReference>
<feature type="binding site" evidence="9">
    <location>
        <position position="217"/>
    </location>
    <ligand>
        <name>(2E)-4-hydroxy-3-methylbut-2-enyl diphosphate</name>
        <dbReference type="ChEBI" id="CHEBI:128753"/>
    </ligand>
</feature>
<feature type="binding site" evidence="9">
    <location>
        <position position="161"/>
    </location>
    <ligand>
        <name>(2E)-4-hydroxy-3-methylbut-2-enyl diphosphate</name>
        <dbReference type="ChEBI" id="CHEBI:128753"/>
    </ligand>
</feature>
<evidence type="ECO:0000256" key="1">
    <source>
        <dbReference type="ARBA" id="ARBA00004141"/>
    </source>
</evidence>
<keyword evidence="4 9" id="KW-0479">Metal-binding</keyword>
<keyword evidence="2 9" id="KW-0004">4Fe-4S</keyword>
<dbReference type="GO" id="GO:0051539">
    <property type="term" value="F:4 iron, 4 sulfur cluster binding"/>
    <property type="evidence" value="ECO:0007669"/>
    <property type="project" value="UniProtKB-UniRule"/>
</dbReference>
<keyword evidence="7 9" id="KW-0411">Iron-sulfur</keyword>
<keyword evidence="9" id="KW-0414">Isoprene biosynthesis</keyword>
<dbReference type="GO" id="GO:0019288">
    <property type="term" value="P:isopentenyl diphosphate biosynthetic process, methylerythritol 4-phosphate pathway"/>
    <property type="evidence" value="ECO:0007669"/>
    <property type="project" value="UniProtKB-UniRule"/>
</dbReference>
<gene>
    <name evidence="9 11" type="primary">ispH</name>
    <name evidence="11" type="ORF">ENW96_10870</name>
</gene>
<keyword evidence="3 10" id="KW-0812">Transmembrane</keyword>
<comment type="function">
    <text evidence="9">Catalyzes the conversion of 1-hydroxy-2-methyl-2-(E)-butenyl 4-diphosphate (HMBPP) into a mixture of isopentenyl diphosphate (IPP) and dimethylallyl diphosphate (DMAPP). Acts in the terminal step of the DOXP/MEP pathway for isoprenoid precursor biosynthesis.</text>
</comment>
<dbReference type="NCBIfam" id="TIGR00216">
    <property type="entry name" value="ispH_lytB"/>
    <property type="match status" value="1"/>
</dbReference>
<evidence type="ECO:0000313" key="11">
    <source>
        <dbReference type="EMBL" id="HGF34871.1"/>
    </source>
</evidence>
<dbReference type="HAMAP" id="MF_00191">
    <property type="entry name" value="IspH"/>
    <property type="match status" value="1"/>
</dbReference>
<feature type="transmembrane region" description="Helical" evidence="10">
    <location>
        <begin position="457"/>
        <end position="478"/>
    </location>
</feature>
<protein>
    <recommendedName>
        <fullName evidence="9">4-hydroxy-3-methylbut-2-enyl diphosphate reductase</fullName>
        <shortName evidence="9">HMBPP reductase</shortName>
        <ecNumber evidence="9">1.17.7.4</ecNumber>
    </recommendedName>
</protein>
<feature type="binding site" evidence="9">
    <location>
        <position position="41"/>
    </location>
    <ligand>
        <name>dimethylallyl diphosphate</name>
        <dbReference type="ChEBI" id="CHEBI:57623"/>
    </ligand>
</feature>
<proteinExistence type="inferred from homology"/>
<comment type="pathway">
    <text evidence="9">Isoprenoid biosynthesis; dimethylallyl diphosphate biosynthesis; dimethylallyl diphosphate from (2E)-4-hydroxy-3-methylbutenyl diphosphate: step 1/1.</text>
</comment>
<feature type="binding site" evidence="9">
    <location>
        <position position="261"/>
    </location>
    <ligand>
        <name>(2E)-4-hydroxy-3-methylbut-2-enyl diphosphate</name>
        <dbReference type="ChEBI" id="CHEBI:128753"/>
    </ligand>
</feature>
<organism evidence="11">
    <name type="scientific">Desulfobacca acetoxidans</name>
    <dbReference type="NCBI Taxonomy" id="60893"/>
    <lineage>
        <taxon>Bacteria</taxon>
        <taxon>Pseudomonadati</taxon>
        <taxon>Thermodesulfobacteriota</taxon>
        <taxon>Desulfobaccia</taxon>
        <taxon>Desulfobaccales</taxon>
        <taxon>Desulfobaccaceae</taxon>
        <taxon>Desulfobacca</taxon>
    </lineage>
</organism>
<feature type="binding site" evidence="9">
    <location>
        <position position="41"/>
    </location>
    <ligand>
        <name>isopentenyl diphosphate</name>
        <dbReference type="ChEBI" id="CHEBI:128769"/>
    </ligand>
</feature>
<keyword evidence="6 9" id="KW-0408">Iron</keyword>
<comment type="catalytic activity">
    <reaction evidence="9">
        <text>dimethylallyl diphosphate + 2 oxidized [2Fe-2S]-[ferredoxin] + H2O = (2E)-4-hydroxy-3-methylbut-2-enyl diphosphate + 2 reduced [2Fe-2S]-[ferredoxin] + 2 H(+)</text>
        <dbReference type="Rhea" id="RHEA:24825"/>
        <dbReference type="Rhea" id="RHEA-COMP:10000"/>
        <dbReference type="Rhea" id="RHEA-COMP:10001"/>
        <dbReference type="ChEBI" id="CHEBI:15377"/>
        <dbReference type="ChEBI" id="CHEBI:15378"/>
        <dbReference type="ChEBI" id="CHEBI:33737"/>
        <dbReference type="ChEBI" id="CHEBI:33738"/>
        <dbReference type="ChEBI" id="CHEBI:57623"/>
        <dbReference type="ChEBI" id="CHEBI:128753"/>
        <dbReference type="EC" id="1.17.7.4"/>
    </reaction>
</comment>
<comment type="pathway">
    <text evidence="9">Isoprenoid biosynthesis; isopentenyl diphosphate biosynthesis via DXP pathway; isopentenyl diphosphate from 1-deoxy-D-xylulose 5-phosphate: step 6/6.</text>
</comment>
<feature type="binding site" evidence="9">
    <location>
        <position position="123"/>
    </location>
    <ligand>
        <name>dimethylallyl diphosphate</name>
        <dbReference type="ChEBI" id="CHEBI:57623"/>
    </ligand>
</feature>
<dbReference type="GO" id="GO:0051745">
    <property type="term" value="F:4-hydroxy-3-methylbut-2-enyl diphosphate reductase activity"/>
    <property type="evidence" value="ECO:0007669"/>
    <property type="project" value="UniProtKB-UniRule"/>
</dbReference>
<evidence type="ECO:0000256" key="10">
    <source>
        <dbReference type="SAM" id="Phobius"/>
    </source>
</evidence>
<dbReference type="UniPathway" id="UPA00056">
    <property type="reaction ID" value="UER00097"/>
</dbReference>
<dbReference type="UniPathway" id="UPA00059">
    <property type="reaction ID" value="UER00105"/>
</dbReference>
<evidence type="ECO:0000256" key="2">
    <source>
        <dbReference type="ARBA" id="ARBA00022485"/>
    </source>
</evidence>
<dbReference type="AlphaFoldDB" id="A0A7C3ZCW5"/>
<feature type="binding site" evidence="9">
    <location>
        <position position="219"/>
    </location>
    <ligand>
        <name>dimethylallyl diphosphate</name>
        <dbReference type="ChEBI" id="CHEBI:57623"/>
    </ligand>
</feature>
<feature type="binding site" evidence="9">
    <location>
        <position position="73"/>
    </location>
    <ligand>
        <name>(2E)-4-hydroxy-3-methylbut-2-enyl diphosphate</name>
        <dbReference type="ChEBI" id="CHEBI:128753"/>
    </ligand>
</feature>
<feature type="transmembrane region" description="Helical" evidence="10">
    <location>
        <begin position="389"/>
        <end position="407"/>
    </location>
</feature>
<dbReference type="GO" id="GO:0016114">
    <property type="term" value="P:terpenoid biosynthetic process"/>
    <property type="evidence" value="ECO:0007669"/>
    <property type="project" value="UniProtKB-UniRule"/>
</dbReference>
<feature type="transmembrane region" description="Helical" evidence="10">
    <location>
        <begin position="499"/>
        <end position="521"/>
    </location>
</feature>
<evidence type="ECO:0000256" key="6">
    <source>
        <dbReference type="ARBA" id="ARBA00023004"/>
    </source>
</evidence>
<comment type="catalytic activity">
    <reaction evidence="9">
        <text>isopentenyl diphosphate + 2 oxidized [2Fe-2S]-[ferredoxin] + H2O = (2E)-4-hydroxy-3-methylbut-2-enyl diphosphate + 2 reduced [2Fe-2S]-[ferredoxin] + 2 H(+)</text>
        <dbReference type="Rhea" id="RHEA:24488"/>
        <dbReference type="Rhea" id="RHEA-COMP:10000"/>
        <dbReference type="Rhea" id="RHEA-COMP:10001"/>
        <dbReference type="ChEBI" id="CHEBI:15377"/>
        <dbReference type="ChEBI" id="CHEBI:15378"/>
        <dbReference type="ChEBI" id="CHEBI:33737"/>
        <dbReference type="ChEBI" id="CHEBI:33738"/>
        <dbReference type="ChEBI" id="CHEBI:128753"/>
        <dbReference type="ChEBI" id="CHEBI:128769"/>
        <dbReference type="EC" id="1.17.7.4"/>
    </reaction>
</comment>
<feature type="active site" description="Proton donor" evidence="9">
    <location>
        <position position="125"/>
    </location>
</feature>
<accession>A0A7C3ZCW5</accession>
<feature type="binding site" evidence="9">
    <location>
        <position position="123"/>
    </location>
    <ligand>
        <name>(2E)-4-hydroxy-3-methylbut-2-enyl diphosphate</name>
        <dbReference type="ChEBI" id="CHEBI:128753"/>
    </ligand>
</feature>
<dbReference type="EC" id="1.17.7.4" evidence="9"/>
<feature type="binding site" evidence="9">
    <location>
        <position position="261"/>
    </location>
    <ligand>
        <name>isopentenyl diphosphate</name>
        <dbReference type="ChEBI" id="CHEBI:128769"/>
    </ligand>
</feature>
<comment type="caution">
    <text evidence="11">The sequence shown here is derived from an EMBL/GenBank/DDBJ whole genome shotgun (WGS) entry which is preliminary data.</text>
</comment>
<dbReference type="GO" id="GO:0046872">
    <property type="term" value="F:metal ion binding"/>
    <property type="evidence" value="ECO:0007669"/>
    <property type="project" value="UniProtKB-KW"/>
</dbReference>
<feature type="binding site" evidence="9">
    <location>
        <position position="189"/>
    </location>
    <ligand>
        <name>[4Fe-4S] cluster</name>
        <dbReference type="ChEBI" id="CHEBI:49883"/>
    </ligand>
</feature>
<feature type="binding site" evidence="9">
    <location>
        <position position="12"/>
    </location>
    <ligand>
        <name>[4Fe-4S] cluster</name>
        <dbReference type="ChEBI" id="CHEBI:49883"/>
    </ligand>
</feature>
<feature type="binding site" evidence="9">
    <location>
        <position position="95"/>
    </location>
    <ligand>
        <name>[4Fe-4S] cluster</name>
        <dbReference type="ChEBI" id="CHEBI:49883"/>
    </ligand>
</feature>
<feature type="binding site" evidence="9">
    <location>
        <position position="41"/>
    </location>
    <ligand>
        <name>(2E)-4-hydroxy-3-methylbut-2-enyl diphosphate</name>
        <dbReference type="ChEBI" id="CHEBI:128753"/>
    </ligand>
</feature>
<dbReference type="EMBL" id="DTMF01000265">
    <property type="protein sequence ID" value="HGF34871.1"/>
    <property type="molecule type" value="Genomic_DNA"/>
</dbReference>
<evidence type="ECO:0000256" key="5">
    <source>
        <dbReference type="ARBA" id="ARBA00022989"/>
    </source>
</evidence>
<feature type="binding site" evidence="9">
    <location>
        <position position="73"/>
    </location>
    <ligand>
        <name>dimethylallyl diphosphate</name>
        <dbReference type="ChEBI" id="CHEBI:57623"/>
    </ligand>
</feature>
<keyword evidence="5 10" id="KW-1133">Transmembrane helix</keyword>
<feature type="binding site" evidence="9">
    <location>
        <position position="219"/>
    </location>
    <ligand>
        <name>(2E)-4-hydroxy-3-methylbut-2-enyl diphosphate</name>
        <dbReference type="ChEBI" id="CHEBI:128753"/>
    </ligand>
</feature>
<feature type="binding site" evidence="9">
    <location>
        <position position="219"/>
    </location>
    <ligand>
        <name>isopentenyl diphosphate</name>
        <dbReference type="ChEBI" id="CHEBI:128769"/>
    </ligand>
</feature>
<feature type="binding site" evidence="9">
    <location>
        <position position="261"/>
    </location>
    <ligand>
        <name>dimethylallyl diphosphate</name>
        <dbReference type="ChEBI" id="CHEBI:57623"/>
    </ligand>
</feature>
<feature type="transmembrane region" description="Helical" evidence="10">
    <location>
        <begin position="365"/>
        <end position="383"/>
    </location>
</feature>
<dbReference type="Gene3D" id="3.40.50.11270">
    <property type="match status" value="1"/>
</dbReference>
<dbReference type="GO" id="GO:0050992">
    <property type="term" value="P:dimethylallyl diphosphate biosynthetic process"/>
    <property type="evidence" value="ECO:0007669"/>
    <property type="project" value="UniProtKB-UniRule"/>
</dbReference>
<comment type="similarity">
    <text evidence="9">Belongs to the IspH family.</text>
</comment>
<dbReference type="PANTHER" id="PTHR30426:SF0">
    <property type="entry name" value="4-HYDROXY-3-METHYLBUT-2-ENYL DIPHOSPHATE REDUCTASE"/>
    <property type="match status" value="1"/>
</dbReference>
<evidence type="ECO:0000256" key="8">
    <source>
        <dbReference type="ARBA" id="ARBA00023136"/>
    </source>
</evidence>
<dbReference type="PANTHER" id="PTHR30426">
    <property type="entry name" value="4-HYDROXY-3-METHYLBUT-2-ENYL DIPHOSPHATE REDUCTASE"/>
    <property type="match status" value="1"/>
</dbReference>
<dbReference type="InterPro" id="IPR000537">
    <property type="entry name" value="UbiA_prenyltransferase"/>
</dbReference>
<evidence type="ECO:0000256" key="3">
    <source>
        <dbReference type="ARBA" id="ARBA00022692"/>
    </source>
</evidence>
<comment type="caution">
    <text evidence="9">Lacks conserved residue(s) required for the propagation of feature annotation.</text>
</comment>
<dbReference type="CDD" id="cd13967">
    <property type="entry name" value="PT_UbiA_5"/>
    <property type="match status" value="1"/>
</dbReference>
<feature type="transmembrane region" description="Helical" evidence="10">
    <location>
        <begin position="527"/>
        <end position="545"/>
    </location>
</feature>
<reference evidence="11" key="1">
    <citation type="journal article" date="2020" name="mSystems">
        <title>Genome- and Community-Level Interaction Insights into Carbon Utilization and Element Cycling Functions of Hydrothermarchaeota in Hydrothermal Sediment.</title>
        <authorList>
            <person name="Zhou Z."/>
            <person name="Liu Y."/>
            <person name="Xu W."/>
            <person name="Pan J."/>
            <person name="Luo Z.H."/>
            <person name="Li M."/>
        </authorList>
    </citation>
    <scope>NUCLEOTIDE SEQUENCE [LARGE SCALE GENOMIC DNA]</scope>
    <source>
        <strain evidence="11">SpSt-897</strain>
    </source>
</reference>
<feature type="transmembrane region" description="Helical" evidence="10">
    <location>
        <begin position="428"/>
        <end position="445"/>
    </location>
</feature>
<feature type="binding site" evidence="9">
    <location>
        <position position="217"/>
    </location>
    <ligand>
        <name>isopentenyl diphosphate</name>
        <dbReference type="ChEBI" id="CHEBI:128769"/>
    </ligand>
</feature>
<dbReference type="GO" id="GO:0016765">
    <property type="term" value="F:transferase activity, transferring alkyl or aryl (other than methyl) groups"/>
    <property type="evidence" value="ECO:0007669"/>
    <property type="project" value="InterPro"/>
</dbReference>
<feature type="transmembrane region" description="Helical" evidence="10">
    <location>
        <begin position="301"/>
        <end position="320"/>
    </location>
</feature>
<feature type="binding site" evidence="9">
    <location>
        <position position="217"/>
    </location>
    <ligand>
        <name>dimethylallyl diphosphate</name>
        <dbReference type="ChEBI" id="CHEBI:57623"/>
    </ligand>
</feature>
<evidence type="ECO:0000256" key="4">
    <source>
        <dbReference type="ARBA" id="ARBA00022723"/>
    </source>
</evidence>
<feature type="binding site" evidence="9">
    <location>
        <position position="123"/>
    </location>
    <ligand>
        <name>isopentenyl diphosphate</name>
        <dbReference type="ChEBI" id="CHEBI:128769"/>
    </ligand>
</feature>
<keyword evidence="9 11" id="KW-0560">Oxidoreductase</keyword>
<feature type="binding site" evidence="9">
    <location>
        <position position="73"/>
    </location>
    <ligand>
        <name>isopentenyl diphosphate</name>
        <dbReference type="ChEBI" id="CHEBI:128769"/>
    </ligand>
</feature>
<feature type="transmembrane region" description="Helical" evidence="10">
    <location>
        <begin position="552"/>
        <end position="572"/>
    </location>
</feature>
<keyword evidence="8 10" id="KW-0472">Membrane</keyword>
<sequence length="590" mass="64502">MKVVLAKTSGFCMGVKNAMEMVLRAIHENHANIYTYGPLIHNPQVMDLLKERGIRVLKEGELPGQGLVVIRAHGIPPQERQALEAAGARIIDATCVRVARVQAIIRRFANKGYATVIVGDADHPEVRGLMGHTQGRGFVVSTLEEVAALPELDQVIVVAQTTQSEEHFKKLVAAITDRFPRAEIRNTICDATASRQGEIQELARQVEALVVVGGRNSGNTQRLVEISRATGLPTFHVETEQELDLRALSRFQTVGVTAGASTPHWLISNVVNSLKHAWAFRPGSLTSYLFRIWRFFLKSNLYVALGAGCLSYVSSLLQGIWPDFDYFFVSFFYVYAMHILNHFTDAASKLNDPVQTMFYGRHRKFLLVSGALSSVASLALGLYLGWGAFGFILAMSFLGIFYNLKLIPGRLAAATQIARLKEIPGSKTVFTALAWGVLAALIPVVCSAERLSAATTVAFFFVAGLVFIRTGLFEILAIEGDRVVGKEALAIALGRKRTLDLLSVGAVVLVIMLIAAAWAGIIPPLGYLLSLCGFYALGYLTLYRYGLMESGLILESLVEGNMILAGTLAFLLDPHYGPFQAFLQTSRHLS</sequence>
<evidence type="ECO:0000256" key="9">
    <source>
        <dbReference type="HAMAP-Rule" id="MF_00191"/>
    </source>
</evidence>
<dbReference type="Gene3D" id="3.40.1010.20">
    <property type="entry name" value="4-hydroxy-3-methylbut-2-enyl diphosphate reductase, catalytic domain"/>
    <property type="match status" value="2"/>
</dbReference>
<name>A0A7C3ZCW5_9BACT</name>
<comment type="cofactor">
    <cofactor evidence="9">
        <name>[4Fe-4S] cluster</name>
        <dbReference type="ChEBI" id="CHEBI:49883"/>
    </cofactor>
    <text evidence="9">Binds 1 [4Fe-4S] cluster per subunit.</text>
</comment>
<evidence type="ECO:0000256" key="7">
    <source>
        <dbReference type="ARBA" id="ARBA00023014"/>
    </source>
</evidence>
<feature type="transmembrane region" description="Helical" evidence="10">
    <location>
        <begin position="326"/>
        <end position="344"/>
    </location>
</feature>
<dbReference type="InterPro" id="IPR003451">
    <property type="entry name" value="LytB/IspH"/>
</dbReference>
<dbReference type="Pfam" id="PF02401">
    <property type="entry name" value="LYTB"/>
    <property type="match status" value="1"/>
</dbReference>
<dbReference type="GO" id="GO:0016020">
    <property type="term" value="C:membrane"/>
    <property type="evidence" value="ECO:0007669"/>
    <property type="project" value="UniProtKB-SubCell"/>
</dbReference>
<comment type="subcellular location">
    <subcellularLocation>
        <location evidence="1">Membrane</location>
        <topology evidence="1">Multi-pass membrane protein</topology>
    </subcellularLocation>
</comment>